<gene>
    <name evidence="14" type="ORF">BaRGS_00001144</name>
</gene>
<evidence type="ECO:0000259" key="12">
    <source>
        <dbReference type="PROSITE" id="PS01180"/>
    </source>
</evidence>
<dbReference type="SMART" id="SM00192">
    <property type="entry name" value="LDLa"/>
    <property type="match status" value="3"/>
</dbReference>
<dbReference type="InterPro" id="IPR016187">
    <property type="entry name" value="CTDL_fold"/>
</dbReference>
<dbReference type="SUPFAM" id="SSF49854">
    <property type="entry name" value="Spermadhesin, CUB domain"/>
    <property type="match status" value="1"/>
</dbReference>
<evidence type="ECO:0000256" key="6">
    <source>
        <dbReference type="ARBA" id="ARBA00023136"/>
    </source>
</evidence>
<dbReference type="InterPro" id="IPR001304">
    <property type="entry name" value="C-type_lectin-like"/>
</dbReference>
<dbReference type="InterPro" id="IPR000859">
    <property type="entry name" value="CUB_dom"/>
</dbReference>
<comment type="subcellular location">
    <subcellularLocation>
        <location evidence="9">Membrane</location>
        <location evidence="9">Coated pit</location>
    </subcellularLocation>
    <subcellularLocation>
        <location evidence="1">Membrane</location>
        <topology evidence="1">Single-pass membrane protein</topology>
    </subcellularLocation>
</comment>
<keyword evidence="3" id="KW-0812">Transmembrane</keyword>
<evidence type="ECO:0000313" key="14">
    <source>
        <dbReference type="EMBL" id="KAK7507209.1"/>
    </source>
</evidence>
<sequence length="664" mass="74782">MLLLSARALDLEHTDNCTADYLAICEGHDGKSEDCIRLCHPLFLPLLTFSRSPVRFHFRSDLTVQASGFLLYYSYLYELAVPTRINDTHHYLDCSTAYYPEVKEHVACNLYPDCQDGRDEMYCGTTVPVKDQRSDDVCFLSVVLRKECDGWYAFRNSCYEYVFTDGDGITWDDAQMECEEKHYGGHLVSINTPEEKAFVRSLLMQGLDNKYVHAGLSTAEDALPQLYRQMWTWADKTVGYYVSLNGSRTGRMCTMIEPKTSLMLVTVDCEDTVPADYLCEWRQSNVTNDSSWYEEIPVIEVPDDRLRDRVNFAECPLGHLTHDFLTCDSESDCGVTREMRVCSLRDGKPIIQYGCERGGRVSFTLLCDFRPDCPDGSDEEFCVPRECTDGEWKCRNKQCIREKDRCDGIFHCMDRSDEENCYICAPGFIYCHTIGCIPGPGQLERNRTLQCGAYGSVNEERRYFVSEHVSRLSPPSIVVPDGYGNFTQCKLSVSLMGHGDLDALRRLDLSFVSVVELRGAVFEDLPNLRILNLSYTVTQEKVSEYLKNALKSPEARSLLQQWVSDGVLETSDVAMALASTSDKADSDTESSRASEEIIAIVKHWAKDGLVDAEELTEALRSLSEDGQKTEEGDGKTTESDKGRANGQATNGVVKGSAMNGRCSR</sequence>
<feature type="disulfide bond" evidence="10">
    <location>
        <begin position="355"/>
        <end position="373"/>
    </location>
</feature>
<evidence type="ECO:0000256" key="7">
    <source>
        <dbReference type="ARBA" id="ARBA00023157"/>
    </source>
</evidence>
<dbReference type="PROSITE" id="PS50068">
    <property type="entry name" value="LDLRA_2"/>
    <property type="match status" value="2"/>
</dbReference>
<protein>
    <submittedName>
        <fullName evidence="14">Uncharacterized protein</fullName>
    </submittedName>
</protein>
<dbReference type="PRINTS" id="PR00261">
    <property type="entry name" value="LDLRECEPTOR"/>
</dbReference>
<keyword evidence="6" id="KW-0472">Membrane</keyword>
<dbReference type="InterPro" id="IPR016186">
    <property type="entry name" value="C-type_lectin-like/link_sf"/>
</dbReference>
<dbReference type="InterPro" id="IPR036055">
    <property type="entry name" value="LDL_receptor-like_sf"/>
</dbReference>
<keyword evidence="15" id="KW-1185">Reference proteome</keyword>
<evidence type="ECO:0000256" key="9">
    <source>
        <dbReference type="ARBA" id="ARBA00037878"/>
    </source>
</evidence>
<dbReference type="SUPFAM" id="SSF57424">
    <property type="entry name" value="LDL receptor-like module"/>
    <property type="match status" value="2"/>
</dbReference>
<dbReference type="InterPro" id="IPR050685">
    <property type="entry name" value="LDLR"/>
</dbReference>
<evidence type="ECO:0000256" key="4">
    <source>
        <dbReference type="ARBA" id="ARBA00022737"/>
    </source>
</evidence>
<feature type="disulfide bond" evidence="10">
    <location>
        <begin position="387"/>
        <end position="399"/>
    </location>
</feature>
<dbReference type="Gene3D" id="2.60.120.290">
    <property type="entry name" value="Spermadhesin, CUB domain"/>
    <property type="match status" value="1"/>
</dbReference>
<dbReference type="Pfam" id="PF00057">
    <property type="entry name" value="Ldl_recept_a"/>
    <property type="match status" value="1"/>
</dbReference>
<dbReference type="PANTHER" id="PTHR24270">
    <property type="entry name" value="LOW-DENSITY LIPOPROTEIN RECEPTOR-RELATED"/>
    <property type="match status" value="1"/>
</dbReference>
<dbReference type="InterPro" id="IPR002172">
    <property type="entry name" value="LDrepeatLR_classA_rpt"/>
</dbReference>
<reference evidence="14 15" key="1">
    <citation type="journal article" date="2023" name="Sci. Data">
        <title>Genome assembly of the Korean intertidal mud-creeper Batillaria attramentaria.</title>
        <authorList>
            <person name="Patra A.K."/>
            <person name="Ho P.T."/>
            <person name="Jun S."/>
            <person name="Lee S.J."/>
            <person name="Kim Y."/>
            <person name="Won Y.J."/>
        </authorList>
    </citation>
    <scope>NUCLEOTIDE SEQUENCE [LARGE SCALE GENOMIC DNA]</scope>
    <source>
        <strain evidence="14">Wonlab-2016</strain>
    </source>
</reference>
<dbReference type="SMART" id="SM00034">
    <property type="entry name" value="CLECT"/>
    <property type="match status" value="1"/>
</dbReference>
<keyword evidence="2" id="KW-0254">Endocytosis</keyword>
<keyword evidence="8" id="KW-0168">Coated pit</keyword>
<feature type="domain" description="CUB" evidence="12">
    <location>
        <begin position="1"/>
        <end position="76"/>
    </location>
</feature>
<feature type="disulfide bond" evidence="10">
    <location>
        <begin position="367"/>
        <end position="382"/>
    </location>
</feature>
<name>A0ABD0M637_9CAEN</name>
<dbReference type="Proteomes" id="UP001519460">
    <property type="component" value="Unassembled WGS sequence"/>
</dbReference>
<dbReference type="InterPro" id="IPR035914">
    <property type="entry name" value="Sperma_CUB_dom_sf"/>
</dbReference>
<evidence type="ECO:0000256" key="3">
    <source>
        <dbReference type="ARBA" id="ARBA00022692"/>
    </source>
</evidence>
<evidence type="ECO:0000256" key="5">
    <source>
        <dbReference type="ARBA" id="ARBA00022989"/>
    </source>
</evidence>
<dbReference type="GO" id="GO:0006897">
    <property type="term" value="P:endocytosis"/>
    <property type="evidence" value="ECO:0007669"/>
    <property type="project" value="UniProtKB-KW"/>
</dbReference>
<feature type="disulfide bond" evidence="10">
    <location>
        <begin position="394"/>
        <end position="412"/>
    </location>
</feature>
<accession>A0ABD0M637</accession>
<comment type="caution">
    <text evidence="10">Lacks conserved residue(s) required for the propagation of feature annotation.</text>
</comment>
<evidence type="ECO:0000256" key="8">
    <source>
        <dbReference type="ARBA" id="ARBA00023176"/>
    </source>
</evidence>
<feature type="domain" description="C-type lectin" evidence="13">
    <location>
        <begin position="154"/>
        <end position="280"/>
    </location>
</feature>
<evidence type="ECO:0000256" key="11">
    <source>
        <dbReference type="SAM" id="MobiDB-lite"/>
    </source>
</evidence>
<feature type="compositionally biased region" description="Basic and acidic residues" evidence="11">
    <location>
        <begin position="622"/>
        <end position="643"/>
    </location>
</feature>
<keyword evidence="5" id="KW-1133">Transmembrane helix</keyword>
<feature type="disulfide bond" evidence="10">
    <location>
        <begin position="406"/>
        <end position="421"/>
    </location>
</feature>
<dbReference type="SUPFAM" id="SSF56436">
    <property type="entry name" value="C-type lectin-like"/>
    <property type="match status" value="1"/>
</dbReference>
<keyword evidence="4" id="KW-0677">Repeat</keyword>
<dbReference type="CDD" id="cd00041">
    <property type="entry name" value="CUB"/>
    <property type="match status" value="1"/>
</dbReference>
<dbReference type="PROSITE" id="PS50041">
    <property type="entry name" value="C_TYPE_LECTIN_2"/>
    <property type="match status" value="1"/>
</dbReference>
<keyword evidence="7 10" id="KW-1015">Disulfide bond</keyword>
<evidence type="ECO:0000256" key="10">
    <source>
        <dbReference type="PROSITE-ProRule" id="PRU00124"/>
    </source>
</evidence>
<dbReference type="GO" id="GO:0005905">
    <property type="term" value="C:clathrin-coated pit"/>
    <property type="evidence" value="ECO:0007669"/>
    <property type="project" value="UniProtKB-KW"/>
</dbReference>
<dbReference type="CDD" id="cd00112">
    <property type="entry name" value="LDLa"/>
    <property type="match status" value="2"/>
</dbReference>
<dbReference type="Gene3D" id="3.10.100.10">
    <property type="entry name" value="Mannose-Binding Protein A, subunit A"/>
    <property type="match status" value="1"/>
</dbReference>
<dbReference type="AlphaFoldDB" id="A0ABD0M637"/>
<organism evidence="14 15">
    <name type="scientific">Batillaria attramentaria</name>
    <dbReference type="NCBI Taxonomy" id="370345"/>
    <lineage>
        <taxon>Eukaryota</taxon>
        <taxon>Metazoa</taxon>
        <taxon>Spiralia</taxon>
        <taxon>Lophotrochozoa</taxon>
        <taxon>Mollusca</taxon>
        <taxon>Gastropoda</taxon>
        <taxon>Caenogastropoda</taxon>
        <taxon>Sorbeoconcha</taxon>
        <taxon>Cerithioidea</taxon>
        <taxon>Batillariidae</taxon>
        <taxon>Batillaria</taxon>
    </lineage>
</organism>
<evidence type="ECO:0000256" key="1">
    <source>
        <dbReference type="ARBA" id="ARBA00004167"/>
    </source>
</evidence>
<proteinExistence type="predicted"/>
<dbReference type="Pfam" id="PF00431">
    <property type="entry name" value="CUB"/>
    <property type="match status" value="1"/>
</dbReference>
<dbReference type="EMBL" id="JACVVK020000004">
    <property type="protein sequence ID" value="KAK7507209.1"/>
    <property type="molecule type" value="Genomic_DNA"/>
</dbReference>
<evidence type="ECO:0000256" key="2">
    <source>
        <dbReference type="ARBA" id="ARBA00022583"/>
    </source>
</evidence>
<comment type="caution">
    <text evidence="14">The sequence shown here is derived from an EMBL/GenBank/DDBJ whole genome shotgun (WGS) entry which is preliminary data.</text>
</comment>
<evidence type="ECO:0000313" key="15">
    <source>
        <dbReference type="Proteomes" id="UP001519460"/>
    </source>
</evidence>
<dbReference type="PANTHER" id="PTHR24270:SF8">
    <property type="entry name" value="LD11117P-RELATED"/>
    <property type="match status" value="1"/>
</dbReference>
<dbReference type="Gene3D" id="4.10.400.10">
    <property type="entry name" value="Low-density Lipoprotein Receptor"/>
    <property type="match status" value="2"/>
</dbReference>
<feature type="region of interest" description="Disordered" evidence="11">
    <location>
        <begin position="621"/>
        <end position="664"/>
    </location>
</feature>
<dbReference type="Pfam" id="PF00059">
    <property type="entry name" value="Lectin_C"/>
    <property type="match status" value="1"/>
</dbReference>
<evidence type="ECO:0000259" key="13">
    <source>
        <dbReference type="PROSITE" id="PS50041"/>
    </source>
</evidence>
<dbReference type="PROSITE" id="PS01180">
    <property type="entry name" value="CUB"/>
    <property type="match status" value="1"/>
</dbReference>